<keyword evidence="1" id="KW-1133">Transmembrane helix</keyword>
<dbReference type="AlphaFoldDB" id="A0A502E5M0"/>
<gene>
    <name evidence="2" type="ORF">EAH81_26135</name>
</gene>
<comment type="caution">
    <text evidence="2">The sequence shown here is derived from an EMBL/GenBank/DDBJ whole genome shotgun (WGS) entry which is preliminary data.</text>
</comment>
<evidence type="ECO:0000313" key="2">
    <source>
        <dbReference type="EMBL" id="TPG32112.1"/>
    </source>
</evidence>
<proteinExistence type="predicted"/>
<keyword evidence="1" id="KW-0472">Membrane</keyword>
<dbReference type="Pfam" id="PF05019">
    <property type="entry name" value="Coq4"/>
    <property type="match status" value="1"/>
</dbReference>
<evidence type="ECO:0000313" key="3">
    <source>
        <dbReference type="Proteomes" id="UP000319700"/>
    </source>
</evidence>
<dbReference type="RefSeq" id="WP_140511845.1">
    <property type="nucleotide sequence ID" value="NZ_RCZH01000026.1"/>
</dbReference>
<evidence type="ECO:0008006" key="4">
    <source>
        <dbReference type="Google" id="ProtNLM"/>
    </source>
</evidence>
<protein>
    <recommendedName>
        <fullName evidence="4">Coenzyme Q (Ubiquinone) biosynthesis protein Coq4</fullName>
    </recommendedName>
</protein>
<dbReference type="EMBL" id="RCZH01000026">
    <property type="protein sequence ID" value="TPG32112.1"/>
    <property type="molecule type" value="Genomic_DNA"/>
</dbReference>
<feature type="transmembrane region" description="Helical" evidence="1">
    <location>
        <begin position="95"/>
        <end position="116"/>
    </location>
</feature>
<reference evidence="2 3" key="1">
    <citation type="journal article" date="2019" name="Environ. Microbiol.">
        <title>Species interactions and distinct microbial communities in high Arctic permafrost affected cryosols are associated with the CH4 and CO2 gas fluxes.</title>
        <authorList>
            <person name="Altshuler I."/>
            <person name="Hamel J."/>
            <person name="Turney S."/>
            <person name="Magnuson E."/>
            <person name="Levesque R."/>
            <person name="Greer C."/>
            <person name="Whyte L.G."/>
        </authorList>
    </citation>
    <scope>NUCLEOTIDE SEQUENCE [LARGE SCALE GENOMIC DNA]</scope>
    <source>
        <strain evidence="2 3">42</strain>
    </source>
</reference>
<keyword evidence="3" id="KW-1185">Reference proteome</keyword>
<accession>A0A502E5M0</accession>
<dbReference type="OrthoDB" id="6157812at2"/>
<sequence>MRDYLIEKLYEHTKKPYQKYFKKNEPWKIDKAHLMDYPENSLGFGLGSFLFKNHFDIQEKLEDHDIIHVLTNTGISVYEEIGMQYFLLGNGKRSLYLYMVILSGTVFYPTQLKYFINQYKNGKQALPFYYLDFSKMLLMPIHSIRQTFKIQNS</sequence>
<name>A0A502E5M0_9FLAO</name>
<organism evidence="2 3">
    <name type="scientific">Flavobacterium pectinovorum</name>
    <dbReference type="NCBI Taxonomy" id="29533"/>
    <lineage>
        <taxon>Bacteria</taxon>
        <taxon>Pseudomonadati</taxon>
        <taxon>Bacteroidota</taxon>
        <taxon>Flavobacteriia</taxon>
        <taxon>Flavobacteriales</taxon>
        <taxon>Flavobacteriaceae</taxon>
        <taxon>Flavobacterium</taxon>
    </lineage>
</organism>
<dbReference type="GO" id="GO:0006744">
    <property type="term" value="P:ubiquinone biosynthetic process"/>
    <property type="evidence" value="ECO:0007669"/>
    <property type="project" value="InterPro"/>
</dbReference>
<dbReference type="Proteomes" id="UP000319700">
    <property type="component" value="Unassembled WGS sequence"/>
</dbReference>
<evidence type="ECO:0000256" key="1">
    <source>
        <dbReference type="SAM" id="Phobius"/>
    </source>
</evidence>
<dbReference type="InterPro" id="IPR007715">
    <property type="entry name" value="Coq4"/>
</dbReference>
<keyword evidence="1" id="KW-0812">Transmembrane</keyword>